<evidence type="ECO:0000313" key="1">
    <source>
        <dbReference type="EMBL" id="KAF2899603.1"/>
    </source>
</evidence>
<keyword evidence="2" id="KW-1185">Reference proteome</keyword>
<evidence type="ECO:0000313" key="2">
    <source>
        <dbReference type="Proteomes" id="UP000801492"/>
    </source>
</evidence>
<organism evidence="1 2">
    <name type="scientific">Ignelater luminosus</name>
    <name type="common">Cucubano</name>
    <name type="synonym">Pyrophorus luminosus</name>
    <dbReference type="NCBI Taxonomy" id="2038154"/>
    <lineage>
        <taxon>Eukaryota</taxon>
        <taxon>Metazoa</taxon>
        <taxon>Ecdysozoa</taxon>
        <taxon>Arthropoda</taxon>
        <taxon>Hexapoda</taxon>
        <taxon>Insecta</taxon>
        <taxon>Pterygota</taxon>
        <taxon>Neoptera</taxon>
        <taxon>Endopterygota</taxon>
        <taxon>Coleoptera</taxon>
        <taxon>Polyphaga</taxon>
        <taxon>Elateriformia</taxon>
        <taxon>Elateroidea</taxon>
        <taxon>Elateridae</taxon>
        <taxon>Agrypninae</taxon>
        <taxon>Pyrophorini</taxon>
        <taxon>Ignelater</taxon>
    </lineage>
</organism>
<gene>
    <name evidence="1" type="ORF">ILUMI_06570</name>
</gene>
<feature type="non-terminal residue" evidence="1">
    <location>
        <position position="1"/>
    </location>
</feature>
<dbReference type="Proteomes" id="UP000801492">
    <property type="component" value="Unassembled WGS sequence"/>
</dbReference>
<sequence>MWMQYAADSWPEARDLESAVARLKCELDVLAFKAEHSVISKYWCLTEKERAVYIQQETKYRRGEDACEFFIEGVFTLQELYDAETETYGAPSLATFISGYLQQEAGQKPLIAYKIRYKYEETVFFESEWATLIWNLERYKTIYNRFKEQEEINSL</sequence>
<proteinExistence type="predicted"/>
<reference evidence="1" key="1">
    <citation type="submission" date="2019-08" db="EMBL/GenBank/DDBJ databases">
        <title>The genome of the North American firefly Photinus pyralis.</title>
        <authorList>
            <consortium name="Photinus pyralis genome working group"/>
            <person name="Fallon T.R."/>
            <person name="Sander Lower S.E."/>
            <person name="Weng J.-K."/>
        </authorList>
    </citation>
    <scope>NUCLEOTIDE SEQUENCE</scope>
    <source>
        <strain evidence="1">TRF0915ILg1</strain>
        <tissue evidence="1">Whole body</tissue>
    </source>
</reference>
<dbReference type="AlphaFoldDB" id="A0A8K0D551"/>
<dbReference type="EMBL" id="VTPC01002729">
    <property type="protein sequence ID" value="KAF2899603.1"/>
    <property type="molecule type" value="Genomic_DNA"/>
</dbReference>
<protein>
    <submittedName>
        <fullName evidence="1">Uncharacterized protein</fullName>
    </submittedName>
</protein>
<name>A0A8K0D551_IGNLU</name>
<accession>A0A8K0D551</accession>
<comment type="caution">
    <text evidence="1">The sequence shown here is derived from an EMBL/GenBank/DDBJ whole genome shotgun (WGS) entry which is preliminary data.</text>
</comment>